<protein>
    <submittedName>
        <fullName evidence="2">Uncharacterized protein</fullName>
    </submittedName>
</protein>
<dbReference type="AlphaFoldDB" id="A0ABD2N945"/>
<evidence type="ECO:0000313" key="2">
    <source>
        <dbReference type="EMBL" id="KAL3274864.1"/>
    </source>
</evidence>
<name>A0ABD2N945_9CUCU</name>
<feature type="compositionally biased region" description="Basic and acidic residues" evidence="1">
    <location>
        <begin position="38"/>
        <end position="52"/>
    </location>
</feature>
<gene>
    <name evidence="2" type="ORF">HHI36_019646</name>
</gene>
<dbReference type="EMBL" id="JABFTP020000083">
    <property type="protein sequence ID" value="KAL3274864.1"/>
    <property type="molecule type" value="Genomic_DNA"/>
</dbReference>
<proteinExistence type="predicted"/>
<comment type="caution">
    <text evidence="2">The sequence shown here is derived from an EMBL/GenBank/DDBJ whole genome shotgun (WGS) entry which is preliminary data.</text>
</comment>
<sequence>MAAPPKKLNIFDANFNGVCMKWFHGVNSNISDDDCEEDKFLESEHETKKPKYDMSQNRSNTSSSVNASTSYVSAAKSVPKPIHPKREQAIIFHAEGEFKLLDYAKAVGDIIGAKIFHLYHEYRIIGYAYIFQNSTCGPTD</sequence>
<reference evidence="2 3" key="1">
    <citation type="journal article" date="2021" name="BMC Biol.">
        <title>Horizontally acquired antibacterial genes associated with adaptive radiation of ladybird beetles.</title>
        <authorList>
            <person name="Li H.S."/>
            <person name="Tang X.F."/>
            <person name="Huang Y.H."/>
            <person name="Xu Z.Y."/>
            <person name="Chen M.L."/>
            <person name="Du X.Y."/>
            <person name="Qiu B.Y."/>
            <person name="Chen P.T."/>
            <person name="Zhang W."/>
            <person name="Slipinski A."/>
            <person name="Escalona H.E."/>
            <person name="Waterhouse R.M."/>
            <person name="Zwick A."/>
            <person name="Pang H."/>
        </authorList>
    </citation>
    <scope>NUCLEOTIDE SEQUENCE [LARGE SCALE GENOMIC DNA]</scope>
    <source>
        <strain evidence="2">SYSU2018</strain>
    </source>
</reference>
<accession>A0ABD2N945</accession>
<evidence type="ECO:0000256" key="1">
    <source>
        <dbReference type="SAM" id="MobiDB-lite"/>
    </source>
</evidence>
<dbReference type="Proteomes" id="UP001516400">
    <property type="component" value="Unassembled WGS sequence"/>
</dbReference>
<feature type="region of interest" description="Disordered" evidence="1">
    <location>
        <begin position="38"/>
        <end position="66"/>
    </location>
</feature>
<keyword evidence="3" id="KW-1185">Reference proteome</keyword>
<organism evidence="2 3">
    <name type="scientific">Cryptolaemus montrouzieri</name>
    <dbReference type="NCBI Taxonomy" id="559131"/>
    <lineage>
        <taxon>Eukaryota</taxon>
        <taxon>Metazoa</taxon>
        <taxon>Ecdysozoa</taxon>
        <taxon>Arthropoda</taxon>
        <taxon>Hexapoda</taxon>
        <taxon>Insecta</taxon>
        <taxon>Pterygota</taxon>
        <taxon>Neoptera</taxon>
        <taxon>Endopterygota</taxon>
        <taxon>Coleoptera</taxon>
        <taxon>Polyphaga</taxon>
        <taxon>Cucujiformia</taxon>
        <taxon>Coccinelloidea</taxon>
        <taxon>Coccinellidae</taxon>
        <taxon>Scymninae</taxon>
        <taxon>Scymnini</taxon>
        <taxon>Cryptolaemus</taxon>
    </lineage>
</organism>
<evidence type="ECO:0000313" key="3">
    <source>
        <dbReference type="Proteomes" id="UP001516400"/>
    </source>
</evidence>